<feature type="region of interest" description="Disordered" evidence="1">
    <location>
        <begin position="36"/>
        <end position="58"/>
    </location>
</feature>
<evidence type="ECO:0000256" key="1">
    <source>
        <dbReference type="SAM" id="MobiDB-lite"/>
    </source>
</evidence>
<proteinExistence type="predicted"/>
<sequence>MDKEAKEKEKKILHEAKQQSRKLDLLLAESERQAERLKNLQDSKSSVSKSKLSKSPKM</sequence>
<accession>A0ABN7BX10</accession>
<reference evidence="3" key="1">
    <citation type="journal article" date="2024" name="FEMS Microbiol. Lett.">
        <title>Genomic insights into Spiroplasma endosymbionts that induce male-killing and protective phenotypes in the pea aphid.</title>
        <authorList>
            <person name="Arai H."/>
            <person name="Legeai F."/>
            <person name="Kageyama D."/>
            <person name="Sugio A."/>
            <person name="Simon J.C."/>
        </authorList>
    </citation>
    <scope>NUCLEOTIDE SEQUENCE [LARGE SCALE GENOMIC DNA]</scope>
    <source>
        <strain evidence="3">sAp269</strain>
    </source>
</reference>
<dbReference type="EMBL" id="AP028955">
    <property type="protein sequence ID" value="BET38777.1"/>
    <property type="molecule type" value="Genomic_DNA"/>
</dbReference>
<dbReference type="Proteomes" id="UP001473424">
    <property type="component" value="Chromosome"/>
</dbReference>
<protein>
    <submittedName>
        <fullName evidence="2">Uncharacterized protein</fullName>
    </submittedName>
</protein>
<organism evidence="2 3">
    <name type="scientific">Spiroplasma ixodetis</name>
    <dbReference type="NCBI Taxonomy" id="2141"/>
    <lineage>
        <taxon>Bacteria</taxon>
        <taxon>Bacillati</taxon>
        <taxon>Mycoplasmatota</taxon>
        <taxon>Mollicutes</taxon>
        <taxon>Entomoplasmatales</taxon>
        <taxon>Spiroplasmataceae</taxon>
        <taxon>Spiroplasma</taxon>
    </lineage>
</organism>
<gene>
    <name evidence="2" type="ORF">SAP269_13660</name>
</gene>
<name>A0ABN7BX10_9MOLU</name>
<evidence type="ECO:0000313" key="2">
    <source>
        <dbReference type="EMBL" id="BET38777.1"/>
    </source>
</evidence>
<evidence type="ECO:0000313" key="3">
    <source>
        <dbReference type="Proteomes" id="UP001473424"/>
    </source>
</evidence>
<keyword evidence="3" id="KW-1185">Reference proteome</keyword>